<gene>
    <name evidence="2" type="ORF">BCR36DRAFT_414630</name>
</gene>
<dbReference type="PROSITE" id="PS50097">
    <property type="entry name" value="BTB"/>
    <property type="match status" value="1"/>
</dbReference>
<accession>A0A1Y1V3L6</accession>
<dbReference type="Proteomes" id="UP000193719">
    <property type="component" value="Unassembled WGS sequence"/>
</dbReference>
<dbReference type="EMBL" id="MCFH01000041">
    <property type="protein sequence ID" value="ORX45167.1"/>
    <property type="molecule type" value="Genomic_DNA"/>
</dbReference>
<name>A0A1Y1V3L6_9FUNG</name>
<dbReference type="CDD" id="cd18186">
    <property type="entry name" value="BTB_POZ_ZBTB_KLHL-like"/>
    <property type="match status" value="1"/>
</dbReference>
<feature type="domain" description="BTB" evidence="1">
    <location>
        <begin position="1178"/>
        <end position="1246"/>
    </location>
</feature>
<organism evidence="2 3">
    <name type="scientific">Piromyces finnis</name>
    <dbReference type="NCBI Taxonomy" id="1754191"/>
    <lineage>
        <taxon>Eukaryota</taxon>
        <taxon>Fungi</taxon>
        <taxon>Fungi incertae sedis</taxon>
        <taxon>Chytridiomycota</taxon>
        <taxon>Chytridiomycota incertae sedis</taxon>
        <taxon>Neocallimastigomycetes</taxon>
        <taxon>Neocallimastigales</taxon>
        <taxon>Neocallimastigaceae</taxon>
        <taxon>Piromyces</taxon>
    </lineage>
</organism>
<evidence type="ECO:0000313" key="2">
    <source>
        <dbReference type="EMBL" id="ORX45167.1"/>
    </source>
</evidence>
<keyword evidence="3" id="KW-1185">Reference proteome</keyword>
<evidence type="ECO:0000259" key="1">
    <source>
        <dbReference type="PROSITE" id="PS50097"/>
    </source>
</evidence>
<evidence type="ECO:0000313" key="3">
    <source>
        <dbReference type="Proteomes" id="UP000193719"/>
    </source>
</evidence>
<dbReference type="SUPFAM" id="SSF54695">
    <property type="entry name" value="POZ domain"/>
    <property type="match status" value="1"/>
</dbReference>
<sequence>MNSLEQRFLNIILTLKNIPQLNKYIKKIITINNSSNDENDSSIKFIKKLVQEILKIINSDPDSHLIEISLAIQSLSRLLQLKTFKFKNDTVNIELLVHSLKGEYILLKSLNVPIKSIQFYILRSLNQFNLVKLEKGLIHYKITSKLIHLITINKNWEEEIIPKKGEDLNIKIDNINENNNLYNRSDKATQVALLAMTLLLKIFKQFKDTRISIQKNKDNFLKIFLELKEIRKNGINEDFLQFINGYLDLVTYIPIWYEDIDTQIMIFDSLISSIKYCVNLIKTGQLENKEKNDTSTPNVDIDDKFNFNQITDISENAIYYLDDNDNIKDEYERQRMENQENLNNFVRNHSKQLGFILSLYRKSISLCNLILSHQKNDSYHAFDNYISSTEMITIFIDAYSDVDSKNEIIKRTLLRSSSLNNIISLLIYLQVGKQAPSPTPFDLESTTRTPEVAILIDIFFKIYGNGCKINDKYIINSIDDDDKDYINNNEIYLKNIAFPKILKLLSFYNKTILENTTLDKRLKLYRILMNLSCYYEIWKGNYKNSNGDIINNIMNTYINEEDEEFLEKKDYDWKDFYKENFVILPEIIIKYNQVYDEISERSTVLFKYLLKDKVIRKEIIECGILKEFFSINQLYRILNYDISYSSYSHYFTLLKTLASDSRIRQHSDYEIPQFLLYLFSGSIKKNNELLNNIENRQKVYTTKEFDKTLISGYKRTYDGIILPKLKSDDSIALKKRILKDISNKCLKLLNEYFKYDKVTLELLTKIKVEDFDLIQFIHPSIYRIRYKFDNNYSISIVPLILYIISDENPDYSLKAESLAFLEYLSVIPNTFFQVLSYPKAIEIITLWSFINNPNENKIKELHEKKSTEIYIPTAEDNANTIICFILGKLVCSLIHQKVFVMVNGYFRIVYSLLYSTDKDAFNDRFKHIYKNELEEPIDSEMSQNIKNNELELYDAKREKNFFKIMSIIHEKCSEQILPILKRSFFFNITNKNTKSANHIKLSNAIIYSCPPKKHYPVLINQIDIELLIKGTDEFLKSSDCVICMIIKMLFEEDFYSIEIEKDDSKRINSLYPLQNENQINDSNNIIKHNDESNESSLPIFIDYEFNYDFGIDDDINNNIFNHFTWVWIEAAYAIQYLGILKKKEWVKQRLVDKKSMYYLINGINYSKKHNKVNKNDDEYVTFVLNNYKNENTKNANKKIVAKKDCLLFYSPIFSVMLTGNFSEKNEDEISIQDINPDDFQNLINFLEFYYEIKGKKIQELKEKKKKEKIIREKNNICNNNIRGNIDNEMDISDNKFDIEELEAEIENEDIIKQFNESYVELKIKKEYTYIQATNYILGLIECADRYLIEDLKEYTKVWLLNTINSQSHDIDLLIFIYTRILSLFRYNKNFKEILDECVKNILMNFIKIIQDQKLNINSLDISSSNSSISLLRWNKILLFKSDFIHRSIKLLFQSEYHNIKGK</sequence>
<dbReference type="InterPro" id="IPR011333">
    <property type="entry name" value="SKP1/BTB/POZ_sf"/>
</dbReference>
<reference evidence="2 3" key="1">
    <citation type="submission" date="2016-08" db="EMBL/GenBank/DDBJ databases">
        <title>Genomes of anaerobic fungi encode conserved fungal cellulosomes for biomass hydrolysis.</title>
        <authorList>
            <consortium name="DOE Joint Genome Institute"/>
            <person name="Haitjema C.H."/>
            <person name="Gilmore S.P."/>
            <person name="Henske J.K."/>
            <person name="Solomon K.V."/>
            <person name="De Groot R."/>
            <person name="Kuo A."/>
            <person name="Mondo S.J."/>
            <person name="Salamov A.A."/>
            <person name="Labutti K."/>
            <person name="Zhao Z."/>
            <person name="Chiniquy J."/>
            <person name="Barry K."/>
            <person name="Brewer H.M."/>
            <person name="Purvine S.O."/>
            <person name="Wright A.T."/>
            <person name="Boxma B."/>
            <person name="Van Alen T."/>
            <person name="Hackstein J.H."/>
            <person name="Baker S.E."/>
            <person name="Grigoriev I.V."/>
            <person name="O'Malley M.A."/>
        </authorList>
    </citation>
    <scope>NUCLEOTIDE SEQUENCE [LARGE SCALE GENOMIC DNA]</scope>
    <source>
        <strain evidence="3">finn</strain>
    </source>
</reference>
<proteinExistence type="predicted"/>
<dbReference type="OrthoDB" id="6418787at2759"/>
<reference evidence="2 3" key="2">
    <citation type="submission" date="2016-08" db="EMBL/GenBank/DDBJ databases">
        <title>Pervasive Adenine N6-methylation of Active Genes in Fungi.</title>
        <authorList>
            <consortium name="DOE Joint Genome Institute"/>
            <person name="Mondo S.J."/>
            <person name="Dannebaum R.O."/>
            <person name="Kuo R.C."/>
            <person name="Labutti K."/>
            <person name="Haridas S."/>
            <person name="Kuo A."/>
            <person name="Salamov A."/>
            <person name="Ahrendt S.R."/>
            <person name="Lipzen A."/>
            <person name="Sullivan W."/>
            <person name="Andreopoulos W.B."/>
            <person name="Clum A."/>
            <person name="Lindquist E."/>
            <person name="Daum C."/>
            <person name="Ramamoorthy G.K."/>
            <person name="Gryganskyi A."/>
            <person name="Culley D."/>
            <person name="Magnuson J.K."/>
            <person name="James T.Y."/>
            <person name="O'Malley M.A."/>
            <person name="Stajich J.E."/>
            <person name="Spatafora J.W."/>
            <person name="Visel A."/>
            <person name="Grigoriev I.V."/>
        </authorList>
    </citation>
    <scope>NUCLEOTIDE SEQUENCE [LARGE SCALE GENOMIC DNA]</scope>
    <source>
        <strain evidence="3">finn</strain>
    </source>
</reference>
<dbReference type="Gene3D" id="3.30.710.10">
    <property type="entry name" value="Potassium Channel Kv1.1, Chain A"/>
    <property type="match status" value="1"/>
</dbReference>
<comment type="caution">
    <text evidence="2">The sequence shown here is derived from an EMBL/GenBank/DDBJ whole genome shotgun (WGS) entry which is preliminary data.</text>
</comment>
<protein>
    <recommendedName>
        <fullName evidence="1">BTB domain-containing protein</fullName>
    </recommendedName>
</protein>
<dbReference type="InterPro" id="IPR000210">
    <property type="entry name" value="BTB/POZ_dom"/>
</dbReference>
<dbReference type="Pfam" id="PF00651">
    <property type="entry name" value="BTB"/>
    <property type="match status" value="1"/>
</dbReference>